<protein>
    <submittedName>
        <fullName evidence="1">Uncharacterized protein</fullName>
    </submittedName>
</protein>
<dbReference type="AlphaFoldDB" id="A0A6G7GS82"/>
<proteinExistence type="predicted"/>
<reference evidence="1 2" key="1">
    <citation type="submission" date="2020-02" db="EMBL/GenBank/DDBJ databases">
        <title>Newly sequenced genome of strain CSTR1 showed variability in Candidatus Kuenenia stuttgartiensis genomes.</title>
        <authorList>
            <person name="Ding C."/>
            <person name="Adrian L."/>
        </authorList>
    </citation>
    <scope>NUCLEOTIDE SEQUENCE [LARGE SCALE GENOMIC DNA]</scope>
    <source>
        <strain evidence="1 2">CSTR1</strain>
    </source>
</reference>
<evidence type="ECO:0000313" key="2">
    <source>
        <dbReference type="Proteomes" id="UP000501926"/>
    </source>
</evidence>
<sequence length="41" mass="4644">MIVVDIFVNIGFVIESRYLSPDILTLANFHNDQFVIMQGSS</sequence>
<organism evidence="1 2">
    <name type="scientific">Kuenenia stuttgartiensis</name>
    <dbReference type="NCBI Taxonomy" id="174633"/>
    <lineage>
        <taxon>Bacteria</taxon>
        <taxon>Pseudomonadati</taxon>
        <taxon>Planctomycetota</taxon>
        <taxon>Candidatus Brocadiia</taxon>
        <taxon>Candidatus Brocadiales</taxon>
        <taxon>Candidatus Brocadiaceae</taxon>
        <taxon>Candidatus Kuenenia</taxon>
    </lineage>
</organism>
<evidence type="ECO:0000313" key="1">
    <source>
        <dbReference type="EMBL" id="QII12159.1"/>
    </source>
</evidence>
<dbReference type="Proteomes" id="UP000501926">
    <property type="component" value="Chromosome"/>
</dbReference>
<dbReference type="EMBL" id="CP049055">
    <property type="protein sequence ID" value="QII12159.1"/>
    <property type="molecule type" value="Genomic_DNA"/>
</dbReference>
<accession>A0A6G7GS82</accession>
<gene>
    <name evidence="1" type="ORF">KsCSTR_27800</name>
</gene>
<name>A0A6G7GS82_KUEST</name>